<proteinExistence type="predicted"/>
<dbReference type="EMBL" id="MU858208">
    <property type="protein sequence ID" value="KAK4209353.1"/>
    <property type="molecule type" value="Genomic_DNA"/>
</dbReference>
<gene>
    <name evidence="1" type="ORF">QBC37DRAFT_55054</name>
</gene>
<dbReference type="AlphaFoldDB" id="A0AAN6XZA3"/>
<organism evidence="1 2">
    <name type="scientific">Rhypophila decipiens</name>
    <dbReference type="NCBI Taxonomy" id="261697"/>
    <lineage>
        <taxon>Eukaryota</taxon>
        <taxon>Fungi</taxon>
        <taxon>Dikarya</taxon>
        <taxon>Ascomycota</taxon>
        <taxon>Pezizomycotina</taxon>
        <taxon>Sordariomycetes</taxon>
        <taxon>Sordariomycetidae</taxon>
        <taxon>Sordariales</taxon>
        <taxon>Naviculisporaceae</taxon>
        <taxon>Rhypophila</taxon>
    </lineage>
</organism>
<protein>
    <submittedName>
        <fullName evidence="1">Uncharacterized protein</fullName>
    </submittedName>
</protein>
<name>A0AAN6XZA3_9PEZI</name>
<evidence type="ECO:0000313" key="2">
    <source>
        <dbReference type="Proteomes" id="UP001301769"/>
    </source>
</evidence>
<comment type="caution">
    <text evidence="1">The sequence shown here is derived from an EMBL/GenBank/DDBJ whole genome shotgun (WGS) entry which is preliminary data.</text>
</comment>
<reference evidence="1" key="2">
    <citation type="submission" date="2023-05" db="EMBL/GenBank/DDBJ databases">
        <authorList>
            <consortium name="Lawrence Berkeley National Laboratory"/>
            <person name="Steindorff A."/>
            <person name="Hensen N."/>
            <person name="Bonometti L."/>
            <person name="Westerberg I."/>
            <person name="Brannstrom I.O."/>
            <person name="Guillou S."/>
            <person name="Cros-Aarteil S."/>
            <person name="Calhoun S."/>
            <person name="Haridas S."/>
            <person name="Kuo A."/>
            <person name="Mondo S."/>
            <person name="Pangilinan J."/>
            <person name="Riley R."/>
            <person name="Labutti K."/>
            <person name="Andreopoulos B."/>
            <person name="Lipzen A."/>
            <person name="Chen C."/>
            <person name="Yanf M."/>
            <person name="Daum C."/>
            <person name="Ng V."/>
            <person name="Clum A."/>
            <person name="Ohm R."/>
            <person name="Martin F."/>
            <person name="Silar P."/>
            <person name="Natvig D."/>
            <person name="Lalanne C."/>
            <person name="Gautier V."/>
            <person name="Ament-Velasquez S.L."/>
            <person name="Kruys A."/>
            <person name="Hutchinson M.I."/>
            <person name="Powell A.J."/>
            <person name="Barry K."/>
            <person name="Miller A.N."/>
            <person name="Grigoriev I.V."/>
            <person name="Debuchy R."/>
            <person name="Gladieux P."/>
            <person name="Thoren M.H."/>
            <person name="Johannesson H."/>
        </authorList>
    </citation>
    <scope>NUCLEOTIDE SEQUENCE</scope>
    <source>
        <strain evidence="1">PSN293</strain>
    </source>
</reference>
<dbReference type="Proteomes" id="UP001301769">
    <property type="component" value="Unassembled WGS sequence"/>
</dbReference>
<evidence type="ECO:0000313" key="1">
    <source>
        <dbReference type="EMBL" id="KAK4209353.1"/>
    </source>
</evidence>
<sequence>MSGSGGFYKYRCKHFLTYNCNNWVYVNGAACACCLAEGRDEQQIPGGQQQQNQQSHHQALREQQQLLIQAPRWARPGEVHWDLCRIITTGSSGNDWTLEYVGQVLPLMAASTAAAAAAHNISTVVSTSMVTNDTPRPVMKTAGIGTQSFGGY</sequence>
<reference evidence="1" key="1">
    <citation type="journal article" date="2023" name="Mol. Phylogenet. Evol.">
        <title>Genome-scale phylogeny and comparative genomics of the fungal order Sordariales.</title>
        <authorList>
            <person name="Hensen N."/>
            <person name="Bonometti L."/>
            <person name="Westerberg I."/>
            <person name="Brannstrom I.O."/>
            <person name="Guillou S."/>
            <person name="Cros-Aarteil S."/>
            <person name="Calhoun S."/>
            <person name="Haridas S."/>
            <person name="Kuo A."/>
            <person name="Mondo S."/>
            <person name="Pangilinan J."/>
            <person name="Riley R."/>
            <person name="LaButti K."/>
            <person name="Andreopoulos B."/>
            <person name="Lipzen A."/>
            <person name="Chen C."/>
            <person name="Yan M."/>
            <person name="Daum C."/>
            <person name="Ng V."/>
            <person name="Clum A."/>
            <person name="Steindorff A."/>
            <person name="Ohm R.A."/>
            <person name="Martin F."/>
            <person name="Silar P."/>
            <person name="Natvig D.O."/>
            <person name="Lalanne C."/>
            <person name="Gautier V."/>
            <person name="Ament-Velasquez S.L."/>
            <person name="Kruys A."/>
            <person name="Hutchinson M.I."/>
            <person name="Powell A.J."/>
            <person name="Barry K."/>
            <person name="Miller A.N."/>
            <person name="Grigoriev I.V."/>
            <person name="Debuchy R."/>
            <person name="Gladieux P."/>
            <person name="Hiltunen Thoren M."/>
            <person name="Johannesson H."/>
        </authorList>
    </citation>
    <scope>NUCLEOTIDE SEQUENCE</scope>
    <source>
        <strain evidence="1">PSN293</strain>
    </source>
</reference>
<keyword evidence="2" id="KW-1185">Reference proteome</keyword>
<accession>A0AAN6XZA3</accession>